<organism evidence="9 10">
    <name type="scientific">Centaurea solstitialis</name>
    <name type="common">yellow star-thistle</name>
    <dbReference type="NCBI Taxonomy" id="347529"/>
    <lineage>
        <taxon>Eukaryota</taxon>
        <taxon>Viridiplantae</taxon>
        <taxon>Streptophyta</taxon>
        <taxon>Embryophyta</taxon>
        <taxon>Tracheophyta</taxon>
        <taxon>Spermatophyta</taxon>
        <taxon>Magnoliopsida</taxon>
        <taxon>eudicotyledons</taxon>
        <taxon>Gunneridae</taxon>
        <taxon>Pentapetalae</taxon>
        <taxon>asterids</taxon>
        <taxon>campanulids</taxon>
        <taxon>Asterales</taxon>
        <taxon>Asteraceae</taxon>
        <taxon>Carduoideae</taxon>
        <taxon>Cardueae</taxon>
        <taxon>Centaureinae</taxon>
        <taxon>Centaurea</taxon>
    </lineage>
</organism>
<evidence type="ECO:0000256" key="2">
    <source>
        <dbReference type="ARBA" id="ARBA00022723"/>
    </source>
</evidence>
<dbReference type="PANTHER" id="PTHR31669:SF283">
    <property type="entry name" value="PROTEIN FAR1-RELATED SEQUENCE"/>
    <property type="match status" value="1"/>
</dbReference>
<evidence type="ECO:0000256" key="7">
    <source>
        <dbReference type="SAM" id="MobiDB-lite"/>
    </source>
</evidence>
<feature type="compositionally biased region" description="Basic and acidic residues" evidence="7">
    <location>
        <begin position="356"/>
        <end position="372"/>
    </location>
</feature>
<evidence type="ECO:0000313" key="9">
    <source>
        <dbReference type="EMBL" id="KAJ9563122.1"/>
    </source>
</evidence>
<keyword evidence="2 6" id="KW-0479">Metal-binding</keyword>
<keyword evidence="4 6" id="KW-0862">Zinc</keyword>
<feature type="region of interest" description="Disordered" evidence="7">
    <location>
        <begin position="341"/>
        <end position="372"/>
    </location>
</feature>
<dbReference type="Proteomes" id="UP001172457">
    <property type="component" value="Chromosome 2"/>
</dbReference>
<name>A0AA38WJB9_9ASTR</name>
<dbReference type="PROSITE" id="PS50966">
    <property type="entry name" value="ZF_SWIM"/>
    <property type="match status" value="1"/>
</dbReference>
<dbReference type="GO" id="GO:0006355">
    <property type="term" value="P:regulation of DNA-templated transcription"/>
    <property type="evidence" value="ECO:0007669"/>
    <property type="project" value="UniProtKB-UniRule"/>
</dbReference>
<feature type="domain" description="SWIM-type" evidence="8">
    <location>
        <begin position="196"/>
        <end position="232"/>
    </location>
</feature>
<comment type="similarity">
    <text evidence="1 6">Belongs to the FHY3/FAR1 family.</text>
</comment>
<proteinExistence type="inferred from homology"/>
<dbReference type="InterPro" id="IPR031052">
    <property type="entry name" value="FHY3/FAR1"/>
</dbReference>
<evidence type="ECO:0000256" key="4">
    <source>
        <dbReference type="ARBA" id="ARBA00022833"/>
    </source>
</evidence>
<dbReference type="InterPro" id="IPR007527">
    <property type="entry name" value="Znf_SWIM"/>
</dbReference>
<protein>
    <recommendedName>
        <fullName evidence="6">Protein FAR1-RELATED SEQUENCE</fullName>
    </recommendedName>
</protein>
<dbReference type="GO" id="GO:0008270">
    <property type="term" value="F:zinc ion binding"/>
    <property type="evidence" value="ECO:0007669"/>
    <property type="project" value="UniProtKB-UniRule"/>
</dbReference>
<accession>A0AA38WJB9</accession>
<reference evidence="9" key="1">
    <citation type="submission" date="2023-03" db="EMBL/GenBank/DDBJ databases">
        <title>Chromosome-scale reference genome and RAD-based genetic map of yellow starthistle (Centaurea solstitialis) reveal putative structural variation and QTLs associated with invader traits.</title>
        <authorList>
            <person name="Reatini B."/>
            <person name="Cang F.A."/>
            <person name="Jiang Q."/>
            <person name="Mckibben M.T.W."/>
            <person name="Barker M.S."/>
            <person name="Rieseberg L.H."/>
            <person name="Dlugosch K.M."/>
        </authorList>
    </citation>
    <scope>NUCLEOTIDE SEQUENCE</scope>
    <source>
        <strain evidence="9">CAN-66</strain>
        <tissue evidence="9">Leaf</tissue>
    </source>
</reference>
<dbReference type="Pfam" id="PF04434">
    <property type="entry name" value="SWIM"/>
    <property type="match status" value="1"/>
</dbReference>
<dbReference type="EMBL" id="JARYMX010000002">
    <property type="protein sequence ID" value="KAJ9563122.1"/>
    <property type="molecule type" value="Genomic_DNA"/>
</dbReference>
<keyword evidence="6" id="KW-0539">Nucleus</keyword>
<evidence type="ECO:0000313" key="10">
    <source>
        <dbReference type="Proteomes" id="UP001172457"/>
    </source>
</evidence>
<evidence type="ECO:0000256" key="3">
    <source>
        <dbReference type="ARBA" id="ARBA00022771"/>
    </source>
</evidence>
<keyword evidence="10" id="KW-1185">Reference proteome</keyword>
<dbReference type="PANTHER" id="PTHR31669">
    <property type="entry name" value="PROTEIN FAR1-RELATED SEQUENCE 10-RELATED"/>
    <property type="match status" value="1"/>
</dbReference>
<evidence type="ECO:0000256" key="6">
    <source>
        <dbReference type="RuleBase" id="RU367018"/>
    </source>
</evidence>
<dbReference type="InterPro" id="IPR006564">
    <property type="entry name" value="Znf_PMZ"/>
</dbReference>
<evidence type="ECO:0000256" key="1">
    <source>
        <dbReference type="ARBA" id="ARBA00005889"/>
    </source>
</evidence>
<dbReference type="InterPro" id="IPR018289">
    <property type="entry name" value="MULE_transposase_dom"/>
</dbReference>
<comment type="function">
    <text evidence="6">Putative transcription activator involved in regulating light control of development.</text>
</comment>
<dbReference type="AlphaFoldDB" id="A0AA38WJB9"/>
<dbReference type="Pfam" id="PF10551">
    <property type="entry name" value="MULE"/>
    <property type="match status" value="1"/>
</dbReference>
<keyword evidence="3 5" id="KW-0863">Zinc-finger</keyword>
<comment type="subcellular location">
    <subcellularLocation>
        <location evidence="6">Nucleus</location>
    </subcellularLocation>
</comment>
<comment type="caution">
    <text evidence="9">The sequence shown here is derived from an EMBL/GenBank/DDBJ whole genome shotgun (WGS) entry which is preliminary data.</text>
</comment>
<evidence type="ECO:0000256" key="5">
    <source>
        <dbReference type="PROSITE-ProRule" id="PRU00325"/>
    </source>
</evidence>
<dbReference type="GO" id="GO:0005634">
    <property type="term" value="C:nucleus"/>
    <property type="evidence" value="ECO:0007669"/>
    <property type="project" value="UniProtKB-SubCell"/>
</dbReference>
<dbReference type="SMART" id="SM00575">
    <property type="entry name" value="ZnF_PMZ"/>
    <property type="match status" value="1"/>
</dbReference>
<gene>
    <name evidence="9" type="ORF">OSB04_008282</name>
</gene>
<sequence length="372" mass="43817">MQRRSPNFFYVIDMDDEGRLQNVLGADKRSRAAYESFGDVISFDSTYLTNKYSMSFAPFVGVNHHGQSILFRCGLLSREDTDTYHEFLFDGYVNSKTSLQQFVEQYDNALKSKIEKETMADFESLNSSYKLITEFHFERQFHKAYTNAIFKLFQDELRGMVFCNCLLVKTDGARHVFHVTDIVEGKHGDFKKRVVYTVSYDKVQCDIRCSCHLFEFRGIFCRHMVKILIEKDVKEIKSRFIFSRWRKDVKHRHYLVINCYEDMMSGDEAKQFDHLCSKFYEVAQFANSREKYEYLMSCKKMAKEKLNDDSIWECSSNINLIPEDSHHASVSTTKLLPRLQVRSIGRPPSKRKEKNRKGYEEKKEEKCNISST</sequence>
<evidence type="ECO:0000259" key="8">
    <source>
        <dbReference type="PROSITE" id="PS50966"/>
    </source>
</evidence>